<gene>
    <name evidence="10" type="ORF">GCM10010347_43430</name>
</gene>
<comment type="pathway">
    <text evidence="1">Carbohydrate acid metabolism.</text>
</comment>
<reference evidence="11" key="1">
    <citation type="journal article" date="2019" name="Int. J. Syst. Evol. Microbiol.">
        <title>The Global Catalogue of Microorganisms (GCM) 10K type strain sequencing project: providing services to taxonomists for standard genome sequencing and annotation.</title>
        <authorList>
            <consortium name="The Broad Institute Genomics Platform"/>
            <consortium name="The Broad Institute Genome Sequencing Center for Infectious Disease"/>
            <person name="Wu L."/>
            <person name="Ma J."/>
        </authorList>
    </citation>
    <scope>NUCLEOTIDE SEQUENCE [LARGE SCALE GENOMIC DNA]</scope>
    <source>
        <strain evidence="11">JCM 4738</strain>
    </source>
</reference>
<evidence type="ECO:0000256" key="5">
    <source>
        <dbReference type="ARBA" id="ARBA00022741"/>
    </source>
</evidence>
<dbReference type="NCBIfam" id="TIGR01313">
    <property type="entry name" value="therm_gnt_kin"/>
    <property type="match status" value="1"/>
</dbReference>
<dbReference type="EMBL" id="BMVP01000008">
    <property type="protein sequence ID" value="GHB68552.1"/>
    <property type="molecule type" value="Genomic_DNA"/>
</dbReference>
<dbReference type="CDD" id="cd02021">
    <property type="entry name" value="GntK"/>
    <property type="match status" value="1"/>
</dbReference>
<evidence type="ECO:0000313" key="11">
    <source>
        <dbReference type="Proteomes" id="UP000642673"/>
    </source>
</evidence>
<evidence type="ECO:0000256" key="7">
    <source>
        <dbReference type="ARBA" id="ARBA00022840"/>
    </source>
</evidence>
<sequence length="179" mass="18952">MTGPGREPVIVVVLGVSGAGKSTVGKALAEALGVPFLEGDDLHPGANIAKMASGRSLDDTDRAPWLGVLRERMRQSSRAGRGLVVSCSALKRAYRDELRGAAPNVWFLYLVLDRETARGRVSRRPGHFMPALLVDSQFEALDPLEPDEPGATVDATAALEDTVARARGAVARLGGGPQR</sequence>
<comment type="catalytic activity">
    <reaction evidence="8 9">
        <text>D-gluconate + ATP = 6-phospho-D-gluconate + ADP + H(+)</text>
        <dbReference type="Rhea" id="RHEA:19433"/>
        <dbReference type="ChEBI" id="CHEBI:15378"/>
        <dbReference type="ChEBI" id="CHEBI:18391"/>
        <dbReference type="ChEBI" id="CHEBI:30616"/>
        <dbReference type="ChEBI" id="CHEBI:58759"/>
        <dbReference type="ChEBI" id="CHEBI:456216"/>
        <dbReference type="EC" id="2.7.1.12"/>
    </reaction>
</comment>
<evidence type="ECO:0000313" key="10">
    <source>
        <dbReference type="EMBL" id="GHB68552.1"/>
    </source>
</evidence>
<keyword evidence="5 9" id="KW-0547">Nucleotide-binding</keyword>
<evidence type="ECO:0000256" key="9">
    <source>
        <dbReference type="RuleBase" id="RU363066"/>
    </source>
</evidence>
<evidence type="ECO:0000256" key="2">
    <source>
        <dbReference type="ARBA" id="ARBA00008420"/>
    </source>
</evidence>
<keyword evidence="6 9" id="KW-0418">Kinase</keyword>
<keyword evidence="11" id="KW-1185">Reference proteome</keyword>
<proteinExistence type="inferred from homology"/>
<dbReference type="Proteomes" id="UP000642673">
    <property type="component" value="Unassembled WGS sequence"/>
</dbReference>
<name>A0ABQ3F2Z9_9ACTN</name>
<evidence type="ECO:0000256" key="3">
    <source>
        <dbReference type="ARBA" id="ARBA00012054"/>
    </source>
</evidence>
<dbReference type="EC" id="2.7.1.12" evidence="3 9"/>
<dbReference type="InterPro" id="IPR027417">
    <property type="entry name" value="P-loop_NTPase"/>
</dbReference>
<accession>A0ABQ3F2Z9</accession>
<dbReference type="RefSeq" id="WP_190185867.1">
    <property type="nucleotide sequence ID" value="NZ_BMVP01000008.1"/>
</dbReference>
<evidence type="ECO:0000256" key="8">
    <source>
        <dbReference type="ARBA" id="ARBA00048090"/>
    </source>
</evidence>
<dbReference type="SUPFAM" id="SSF52540">
    <property type="entry name" value="P-loop containing nucleoside triphosphate hydrolases"/>
    <property type="match status" value="1"/>
</dbReference>
<dbReference type="Gene3D" id="3.40.50.300">
    <property type="entry name" value="P-loop containing nucleotide triphosphate hydrolases"/>
    <property type="match status" value="1"/>
</dbReference>
<comment type="caution">
    <text evidence="10">The sequence shown here is derived from an EMBL/GenBank/DDBJ whole genome shotgun (WGS) entry which is preliminary data.</text>
</comment>
<evidence type="ECO:0000256" key="4">
    <source>
        <dbReference type="ARBA" id="ARBA00022679"/>
    </source>
</evidence>
<protein>
    <recommendedName>
        <fullName evidence="3 9">Gluconokinase</fullName>
        <ecNumber evidence="3 9">2.7.1.12</ecNumber>
    </recommendedName>
</protein>
<comment type="similarity">
    <text evidence="2 9">Belongs to the gluconokinase GntK/GntV family.</text>
</comment>
<organism evidence="10 11">
    <name type="scientific">Streptomyces cirratus</name>
    <dbReference type="NCBI Taxonomy" id="68187"/>
    <lineage>
        <taxon>Bacteria</taxon>
        <taxon>Bacillati</taxon>
        <taxon>Actinomycetota</taxon>
        <taxon>Actinomycetes</taxon>
        <taxon>Kitasatosporales</taxon>
        <taxon>Streptomycetaceae</taxon>
        <taxon>Streptomyces</taxon>
    </lineage>
</organism>
<keyword evidence="4 9" id="KW-0808">Transferase</keyword>
<evidence type="ECO:0000256" key="6">
    <source>
        <dbReference type="ARBA" id="ARBA00022777"/>
    </source>
</evidence>
<dbReference type="Pfam" id="PF13671">
    <property type="entry name" value="AAA_33"/>
    <property type="match status" value="1"/>
</dbReference>
<dbReference type="InterPro" id="IPR006001">
    <property type="entry name" value="Therm_gnt_kin"/>
</dbReference>
<dbReference type="PANTHER" id="PTHR43442">
    <property type="entry name" value="GLUCONOKINASE-RELATED"/>
    <property type="match status" value="1"/>
</dbReference>
<dbReference type="PANTHER" id="PTHR43442:SF3">
    <property type="entry name" value="GLUCONOKINASE-RELATED"/>
    <property type="match status" value="1"/>
</dbReference>
<evidence type="ECO:0000256" key="1">
    <source>
        <dbReference type="ARBA" id="ARBA00004761"/>
    </source>
</evidence>
<keyword evidence="7 9" id="KW-0067">ATP-binding</keyword>